<dbReference type="InterPro" id="IPR002225">
    <property type="entry name" value="3Beta_OHSteriod_DH/Estase"/>
</dbReference>
<dbReference type="InterPro" id="IPR036291">
    <property type="entry name" value="NAD(P)-bd_dom_sf"/>
</dbReference>
<evidence type="ECO:0000256" key="2">
    <source>
        <dbReference type="ARBA" id="ARBA00023002"/>
    </source>
</evidence>
<dbReference type="PANTHER" id="PTHR43245:SF51">
    <property type="entry name" value="SHORT CHAIN DEHYDROGENASE_REDUCTASE FAMILY 42E, MEMBER 2"/>
    <property type="match status" value="1"/>
</dbReference>
<accession>A0A8H4KMX1</accession>
<dbReference type="InterPro" id="IPR050177">
    <property type="entry name" value="Lipid_A_modif_metabolic_enz"/>
</dbReference>
<sequence length="452" mass="49442">MSGGTLVLLISAGLSTLLAALFFYLRRINGLLKQTPDEVGQLLGKRWTPELLSETYEKLENFPVDYKDSLPPKLERRYIITGGNGLVGGYIVLQLLARGTPPKCIRVVDIRETERDDMRKGLATEPDYVQADITSKTSVDNAFGKPWDKSNVLAASRAAGADIFSSTSSGSICLRPVEAFVAPWAEPRHYWQVMDTQDFDEPLRPHEGYFNNYAVSKAVAERLVCAENEPLFRTGCIRPANGVYGHPMDNPIGTLLSREVNNTWVPHVVQNFVHGANVAVAHLNHEAVLAKGECPQAGKPFVVTDPGPPITFGDIYTAVGVLSVHSFRNVLVPPLVILLMSYVVEWRILLPYRFPVLKALLSEVKGDLKALQPGLFTICTHLVASDAGAQKSVHGGGLGYKGVLTTLDGVVSEIMEWNQAHAGEQTEGKKRVYTSSLRLAETLEELGSSPPL</sequence>
<keyword evidence="3" id="KW-1133">Transmembrane helix</keyword>
<organism evidence="5 6">
    <name type="scientific">Fusarium austroafricanum</name>
    <dbReference type="NCBI Taxonomy" id="2364996"/>
    <lineage>
        <taxon>Eukaryota</taxon>
        <taxon>Fungi</taxon>
        <taxon>Dikarya</taxon>
        <taxon>Ascomycota</taxon>
        <taxon>Pezizomycotina</taxon>
        <taxon>Sordariomycetes</taxon>
        <taxon>Hypocreomycetidae</taxon>
        <taxon>Hypocreales</taxon>
        <taxon>Nectriaceae</taxon>
        <taxon>Fusarium</taxon>
        <taxon>Fusarium concolor species complex</taxon>
    </lineage>
</organism>
<name>A0A8H4KMX1_9HYPO</name>
<comment type="similarity">
    <text evidence="1">Belongs to the 3-beta-HSD family.</text>
</comment>
<evidence type="ECO:0000256" key="1">
    <source>
        <dbReference type="ARBA" id="ARBA00009219"/>
    </source>
</evidence>
<keyword evidence="2" id="KW-0560">Oxidoreductase</keyword>
<proteinExistence type="inferred from homology"/>
<evidence type="ECO:0000256" key="3">
    <source>
        <dbReference type="SAM" id="Phobius"/>
    </source>
</evidence>
<keyword evidence="3" id="KW-0472">Membrane</keyword>
<dbReference type="GO" id="GO:0006694">
    <property type="term" value="P:steroid biosynthetic process"/>
    <property type="evidence" value="ECO:0007669"/>
    <property type="project" value="InterPro"/>
</dbReference>
<dbReference type="AlphaFoldDB" id="A0A8H4KMX1"/>
<evidence type="ECO:0000259" key="4">
    <source>
        <dbReference type="Pfam" id="PF01073"/>
    </source>
</evidence>
<dbReference type="SUPFAM" id="SSF51735">
    <property type="entry name" value="NAD(P)-binding Rossmann-fold domains"/>
    <property type="match status" value="1"/>
</dbReference>
<feature type="transmembrane region" description="Helical" evidence="3">
    <location>
        <begin position="6"/>
        <end position="25"/>
    </location>
</feature>
<feature type="domain" description="3-beta hydroxysteroid dehydrogenase/isomerase" evidence="4">
    <location>
        <begin position="79"/>
        <end position="143"/>
    </location>
</feature>
<evidence type="ECO:0000313" key="5">
    <source>
        <dbReference type="EMBL" id="KAF4454240.1"/>
    </source>
</evidence>
<dbReference type="EMBL" id="JAADJG010000130">
    <property type="protein sequence ID" value="KAF4454240.1"/>
    <property type="molecule type" value="Genomic_DNA"/>
</dbReference>
<dbReference type="OrthoDB" id="10058185at2759"/>
<evidence type="ECO:0000313" key="6">
    <source>
        <dbReference type="Proteomes" id="UP000605986"/>
    </source>
</evidence>
<dbReference type="Pfam" id="PF01073">
    <property type="entry name" value="3Beta_HSD"/>
    <property type="match status" value="2"/>
</dbReference>
<comment type="caution">
    <text evidence="5">The sequence shown here is derived from an EMBL/GenBank/DDBJ whole genome shotgun (WGS) entry which is preliminary data.</text>
</comment>
<dbReference type="PANTHER" id="PTHR43245">
    <property type="entry name" value="BIFUNCTIONAL POLYMYXIN RESISTANCE PROTEIN ARNA"/>
    <property type="match status" value="1"/>
</dbReference>
<dbReference type="Proteomes" id="UP000605986">
    <property type="component" value="Unassembled WGS sequence"/>
</dbReference>
<gene>
    <name evidence="5" type="ORF">F53441_3240</name>
</gene>
<keyword evidence="6" id="KW-1185">Reference proteome</keyword>
<feature type="domain" description="3-beta hydroxysteroid dehydrogenase/isomerase" evidence="4">
    <location>
        <begin position="200"/>
        <end position="314"/>
    </location>
</feature>
<reference evidence="5" key="1">
    <citation type="submission" date="2020-01" db="EMBL/GenBank/DDBJ databases">
        <title>Identification and distribution of gene clusters putatively required for synthesis of sphingolipid metabolism inhibitors in phylogenetically diverse species of the filamentous fungus Fusarium.</title>
        <authorList>
            <person name="Kim H.-S."/>
            <person name="Busman M."/>
            <person name="Brown D.W."/>
            <person name="Divon H."/>
            <person name="Uhlig S."/>
            <person name="Proctor R.H."/>
        </authorList>
    </citation>
    <scope>NUCLEOTIDE SEQUENCE</scope>
    <source>
        <strain evidence="5">NRRL 53441</strain>
    </source>
</reference>
<protein>
    <recommendedName>
        <fullName evidence="4">3-beta hydroxysteroid dehydrogenase/isomerase domain-containing protein</fullName>
    </recommendedName>
</protein>
<keyword evidence="3" id="KW-0812">Transmembrane</keyword>
<dbReference type="Gene3D" id="3.40.50.720">
    <property type="entry name" value="NAD(P)-binding Rossmann-like Domain"/>
    <property type="match status" value="2"/>
</dbReference>
<dbReference type="GO" id="GO:0016616">
    <property type="term" value="F:oxidoreductase activity, acting on the CH-OH group of donors, NAD or NADP as acceptor"/>
    <property type="evidence" value="ECO:0007669"/>
    <property type="project" value="InterPro"/>
</dbReference>